<dbReference type="PROSITE" id="PS00086">
    <property type="entry name" value="CYTOCHROME_P450"/>
    <property type="match status" value="1"/>
</dbReference>
<dbReference type="Gene3D" id="1.10.630.10">
    <property type="entry name" value="Cytochrome P450"/>
    <property type="match status" value="1"/>
</dbReference>
<dbReference type="PANTHER" id="PTHR46300:SF7">
    <property type="entry name" value="P450, PUTATIVE (EUROFUNG)-RELATED"/>
    <property type="match status" value="1"/>
</dbReference>
<dbReference type="InterPro" id="IPR017972">
    <property type="entry name" value="Cyt_P450_CS"/>
</dbReference>
<keyword evidence="5 9" id="KW-0479">Metal-binding</keyword>
<protein>
    <recommendedName>
        <fullName evidence="12">Cytochrome P450</fullName>
    </recommendedName>
</protein>
<keyword evidence="4 9" id="KW-0349">Heme</keyword>
<keyword evidence="7 9" id="KW-0408">Iron</keyword>
<evidence type="ECO:0008006" key="12">
    <source>
        <dbReference type="Google" id="ProtNLM"/>
    </source>
</evidence>
<keyword evidence="6 9" id="KW-0560">Oxidoreductase</keyword>
<comment type="caution">
    <text evidence="10">The sequence shown here is derived from an EMBL/GenBank/DDBJ whole genome shotgun (WGS) entry which is preliminary data.</text>
</comment>
<comment type="cofactor">
    <cofactor evidence="1">
        <name>heme</name>
        <dbReference type="ChEBI" id="CHEBI:30413"/>
    </cofactor>
</comment>
<evidence type="ECO:0000256" key="7">
    <source>
        <dbReference type="ARBA" id="ARBA00023004"/>
    </source>
</evidence>
<dbReference type="InterPro" id="IPR050364">
    <property type="entry name" value="Cytochrome_P450_fung"/>
</dbReference>
<name>A0ABR3JAD0_9AGAR</name>
<dbReference type="PRINTS" id="PR00463">
    <property type="entry name" value="EP450I"/>
</dbReference>
<comment type="similarity">
    <text evidence="3 9">Belongs to the cytochrome P450 family.</text>
</comment>
<evidence type="ECO:0000256" key="3">
    <source>
        <dbReference type="ARBA" id="ARBA00010617"/>
    </source>
</evidence>
<comment type="pathway">
    <text evidence="2">Secondary metabolite biosynthesis.</text>
</comment>
<dbReference type="EMBL" id="JASNQZ010000010">
    <property type="protein sequence ID" value="KAL0952651.1"/>
    <property type="molecule type" value="Genomic_DNA"/>
</dbReference>
<sequence>MDFNIHLEAILTSILLVAGTYLLERIIRTRVRNPYPPGPVARPVLGNVLPTVTPWITYTQWSKLYGPVMHLKAFTQHIIVLSSEDAATDLYEKRSHTYADRPYIPMIDLMGWSFNSGFMPYSETWRKHRRVFHQHFRPEASLAYRPTELRKVHVLLRALLQNPDDIVTHVRMLTAGIMMETMYGHDIKSMDDEYVTLVSDSVDMLSSSVFPGATVVNALPFLRHFLKWLPGVVFQSFVDKSAALTNRMLTAPYEHVKNNVATGQSQKPCLATKLLLGNEHITSDQEHVHKSVLALAYAAGGDTSVSALMTFVLAMALYPHVVAQAHAELDRVLGGKRLPTFEDRPALPYIDAIYREVMRWHPVLPLGVARAAQDDDVYNGYLIPKGAMILTNMWAMAHDEAKYPEPSAFRPERFITADGQLDASGRIFAFGFGRRICAGRAMADATVWATIASMLAVFDIKKAKDEAGNEIPIPEYDYTDGLISHPKPFQYSIHPRSLTSVSLIKESR</sequence>
<dbReference type="Pfam" id="PF00067">
    <property type="entry name" value="p450"/>
    <property type="match status" value="1"/>
</dbReference>
<dbReference type="SUPFAM" id="SSF48264">
    <property type="entry name" value="Cytochrome P450"/>
    <property type="match status" value="1"/>
</dbReference>
<dbReference type="PRINTS" id="PR00385">
    <property type="entry name" value="P450"/>
</dbReference>
<evidence type="ECO:0000256" key="2">
    <source>
        <dbReference type="ARBA" id="ARBA00005179"/>
    </source>
</evidence>
<keyword evidence="11" id="KW-1185">Reference proteome</keyword>
<keyword evidence="8 9" id="KW-0503">Monooxygenase</keyword>
<dbReference type="InterPro" id="IPR001128">
    <property type="entry name" value="Cyt_P450"/>
</dbReference>
<gene>
    <name evidence="10" type="ORF">HGRIS_006895</name>
</gene>
<accession>A0ABR3JAD0</accession>
<dbReference type="PANTHER" id="PTHR46300">
    <property type="entry name" value="P450, PUTATIVE (EUROFUNG)-RELATED-RELATED"/>
    <property type="match status" value="1"/>
</dbReference>
<evidence type="ECO:0000256" key="9">
    <source>
        <dbReference type="RuleBase" id="RU000461"/>
    </source>
</evidence>
<evidence type="ECO:0000256" key="4">
    <source>
        <dbReference type="ARBA" id="ARBA00022617"/>
    </source>
</evidence>
<evidence type="ECO:0000313" key="11">
    <source>
        <dbReference type="Proteomes" id="UP001556367"/>
    </source>
</evidence>
<evidence type="ECO:0000313" key="10">
    <source>
        <dbReference type="EMBL" id="KAL0952651.1"/>
    </source>
</evidence>
<dbReference type="CDD" id="cd11065">
    <property type="entry name" value="CYP64-like"/>
    <property type="match status" value="1"/>
</dbReference>
<evidence type="ECO:0000256" key="6">
    <source>
        <dbReference type="ARBA" id="ARBA00023002"/>
    </source>
</evidence>
<dbReference type="Proteomes" id="UP001556367">
    <property type="component" value="Unassembled WGS sequence"/>
</dbReference>
<organism evidence="10 11">
    <name type="scientific">Hohenbuehelia grisea</name>
    <dbReference type="NCBI Taxonomy" id="104357"/>
    <lineage>
        <taxon>Eukaryota</taxon>
        <taxon>Fungi</taxon>
        <taxon>Dikarya</taxon>
        <taxon>Basidiomycota</taxon>
        <taxon>Agaricomycotina</taxon>
        <taxon>Agaricomycetes</taxon>
        <taxon>Agaricomycetidae</taxon>
        <taxon>Agaricales</taxon>
        <taxon>Pleurotineae</taxon>
        <taxon>Pleurotaceae</taxon>
        <taxon>Hohenbuehelia</taxon>
    </lineage>
</organism>
<reference evidence="11" key="1">
    <citation type="submission" date="2024-06" db="EMBL/GenBank/DDBJ databases">
        <title>Multi-omics analyses provide insights into the biosynthesis of the anticancer antibiotic pleurotin in Hohenbuehelia grisea.</title>
        <authorList>
            <person name="Weaver J.A."/>
            <person name="Alberti F."/>
        </authorList>
    </citation>
    <scope>NUCLEOTIDE SEQUENCE [LARGE SCALE GENOMIC DNA]</scope>
    <source>
        <strain evidence="11">T-177</strain>
    </source>
</reference>
<evidence type="ECO:0000256" key="5">
    <source>
        <dbReference type="ARBA" id="ARBA00022723"/>
    </source>
</evidence>
<proteinExistence type="inferred from homology"/>
<dbReference type="InterPro" id="IPR002401">
    <property type="entry name" value="Cyt_P450_E_grp-I"/>
</dbReference>
<evidence type="ECO:0000256" key="8">
    <source>
        <dbReference type="ARBA" id="ARBA00023033"/>
    </source>
</evidence>
<evidence type="ECO:0000256" key="1">
    <source>
        <dbReference type="ARBA" id="ARBA00001971"/>
    </source>
</evidence>
<dbReference type="InterPro" id="IPR036396">
    <property type="entry name" value="Cyt_P450_sf"/>
</dbReference>